<dbReference type="EMBL" id="JAUSTO010000025">
    <property type="protein sequence ID" value="MDQ0153593.1"/>
    <property type="molecule type" value="Genomic_DNA"/>
</dbReference>
<dbReference type="Proteomes" id="UP001241537">
    <property type="component" value="Unassembled WGS sequence"/>
</dbReference>
<feature type="coiled-coil region" evidence="1">
    <location>
        <begin position="38"/>
        <end position="79"/>
    </location>
</feature>
<dbReference type="InterPro" id="IPR025580">
    <property type="entry name" value="Gp46"/>
</dbReference>
<evidence type="ECO:0000256" key="1">
    <source>
        <dbReference type="SAM" id="Coils"/>
    </source>
</evidence>
<accession>A0AAE4AL32</accession>
<organism evidence="3 4">
    <name type="scientific">Moryella indoligenes</name>
    <dbReference type="NCBI Taxonomy" id="371674"/>
    <lineage>
        <taxon>Bacteria</taxon>
        <taxon>Bacillati</taxon>
        <taxon>Bacillota</taxon>
        <taxon>Clostridia</taxon>
        <taxon>Lachnospirales</taxon>
        <taxon>Lachnospiraceae</taxon>
        <taxon>Moryella</taxon>
    </lineage>
</organism>
<comment type="caution">
    <text evidence="3">The sequence shown here is derived from an EMBL/GenBank/DDBJ whole genome shotgun (WGS) entry which is preliminary data.</text>
</comment>
<proteinExistence type="predicted"/>
<dbReference type="Pfam" id="PF14265">
    <property type="entry name" value="DUF4355"/>
    <property type="match status" value="1"/>
</dbReference>
<feature type="compositionally biased region" description="Low complexity" evidence="2">
    <location>
        <begin position="119"/>
        <end position="131"/>
    </location>
</feature>
<gene>
    <name evidence="3" type="ORF">J2S20_002314</name>
</gene>
<name>A0AAE4AL32_9FIRM</name>
<keyword evidence="4" id="KW-1185">Reference proteome</keyword>
<reference evidence="3" key="1">
    <citation type="submission" date="2023-07" db="EMBL/GenBank/DDBJ databases">
        <title>Genomic Encyclopedia of Type Strains, Phase IV (KMG-IV): sequencing the most valuable type-strain genomes for metagenomic binning, comparative biology and taxonomic classification.</title>
        <authorList>
            <person name="Goeker M."/>
        </authorList>
    </citation>
    <scope>NUCLEOTIDE SEQUENCE</scope>
    <source>
        <strain evidence="3">DSM 19659</strain>
    </source>
</reference>
<keyword evidence="1" id="KW-0175">Coiled coil</keyword>
<feature type="region of interest" description="Disordered" evidence="2">
    <location>
        <begin position="118"/>
        <end position="140"/>
    </location>
</feature>
<dbReference type="AlphaFoldDB" id="A0AAE4AL32"/>
<evidence type="ECO:0000313" key="3">
    <source>
        <dbReference type="EMBL" id="MDQ0153593.1"/>
    </source>
</evidence>
<evidence type="ECO:0000313" key="4">
    <source>
        <dbReference type="Proteomes" id="UP001241537"/>
    </source>
</evidence>
<dbReference type="RefSeq" id="WP_307255476.1">
    <property type="nucleotide sequence ID" value="NZ_JAUSTO010000025.1"/>
</dbReference>
<protein>
    <submittedName>
        <fullName evidence="3">Uncharacterized protein</fullName>
    </submittedName>
</protein>
<sequence>MAEFKIISTQEEFDAAISDRLKRERETVSKKYEGFISKEDHDKALGELQQKLEETSKAAGESMKEIESLKAQAKRYETSSVKMRIANEKGLPFGLADRLSGDTEEAITKDAEALKALIGSAKGPSAPPKSSEQGGGNEVAAAYKSMLNNIKGE</sequence>
<evidence type="ECO:0000256" key="2">
    <source>
        <dbReference type="SAM" id="MobiDB-lite"/>
    </source>
</evidence>